<keyword evidence="1" id="KW-0472">Membrane</keyword>
<keyword evidence="1" id="KW-1133">Transmembrane helix</keyword>
<evidence type="ECO:0000256" key="1">
    <source>
        <dbReference type="SAM" id="Phobius"/>
    </source>
</evidence>
<name>A0AAW9K8N8_CLOPF</name>
<gene>
    <name evidence="2" type="ORF">GNF83_17565</name>
</gene>
<feature type="non-terminal residue" evidence="2">
    <location>
        <position position="124"/>
    </location>
</feature>
<feature type="transmembrane region" description="Helical" evidence="1">
    <location>
        <begin position="41"/>
        <end position="59"/>
    </location>
</feature>
<evidence type="ECO:0000313" key="3">
    <source>
        <dbReference type="Proteomes" id="UP001288944"/>
    </source>
</evidence>
<dbReference type="AlphaFoldDB" id="A0AAW9K8N8"/>
<evidence type="ECO:0000313" key="2">
    <source>
        <dbReference type="EMBL" id="MDZ7542956.1"/>
    </source>
</evidence>
<organism evidence="2 3">
    <name type="scientific">Clostridium perfringens</name>
    <dbReference type="NCBI Taxonomy" id="1502"/>
    <lineage>
        <taxon>Bacteria</taxon>
        <taxon>Bacillati</taxon>
        <taxon>Bacillota</taxon>
        <taxon>Clostridia</taxon>
        <taxon>Eubacteriales</taxon>
        <taxon>Clostridiaceae</taxon>
        <taxon>Clostridium</taxon>
    </lineage>
</organism>
<dbReference type="EMBL" id="WNUR01000653">
    <property type="protein sequence ID" value="MDZ7542956.1"/>
    <property type="molecule type" value="Genomic_DNA"/>
</dbReference>
<feature type="transmembrane region" description="Helical" evidence="1">
    <location>
        <begin position="12"/>
        <end position="29"/>
    </location>
</feature>
<accession>A0AAW9K8N8</accession>
<keyword evidence="1" id="KW-0812">Transmembrane</keyword>
<dbReference type="Proteomes" id="UP001288944">
    <property type="component" value="Unassembled WGS sequence"/>
</dbReference>
<protein>
    <submittedName>
        <fullName evidence="2">Uncharacterized protein</fullName>
    </submittedName>
</protein>
<sequence>MMHREIIAKKRVPAIVVVLFTVTAMLYLAEAIERSKYNRHIIGHIVNIALVLITIILIIKEIKSCSVSYKYAIIADKLIINLIRNKEEKNLESIKMSDILYIGEKSLMPKEYQFLRRSKRYLCN</sequence>
<reference evidence="2" key="1">
    <citation type="submission" date="2019-11" db="EMBL/GenBank/DDBJ databases">
        <title>Characterization of Clostridium perfringens isolates from swine manure treated agricultural soils.</title>
        <authorList>
            <person name="Wushke S.T."/>
        </authorList>
    </citation>
    <scope>NUCLEOTIDE SEQUENCE</scope>
    <source>
        <strain evidence="2">X62</strain>
    </source>
</reference>
<proteinExistence type="predicted"/>
<comment type="caution">
    <text evidence="2">The sequence shown here is derived from an EMBL/GenBank/DDBJ whole genome shotgun (WGS) entry which is preliminary data.</text>
</comment>